<protein>
    <submittedName>
        <fullName evidence="2">Uncharacterized protein</fullName>
    </submittedName>
</protein>
<feature type="transmembrane region" description="Helical" evidence="1">
    <location>
        <begin position="9"/>
        <end position="28"/>
    </location>
</feature>
<reference evidence="2" key="1">
    <citation type="submission" date="2020-10" db="EMBL/GenBank/DDBJ databases">
        <authorList>
            <person name="Gilroy R."/>
        </authorList>
    </citation>
    <scope>NUCLEOTIDE SEQUENCE</scope>
    <source>
        <strain evidence="2">F1-3629</strain>
    </source>
</reference>
<evidence type="ECO:0000313" key="2">
    <source>
        <dbReference type="EMBL" id="MBO8453785.1"/>
    </source>
</evidence>
<feature type="transmembrane region" description="Helical" evidence="1">
    <location>
        <begin position="40"/>
        <end position="63"/>
    </location>
</feature>
<sequence>MGYSKITKIVLWVLMVIGVAVGVWGFIADFNDASVDGLLRWGYVMVIAGIAIAVLMGLVIAIVNNPKSLVKMLIALVGCAVVVGVAYALASGDPLVGYIGTQPDAGTLKMTDTILNLAYIACGGAILAIVVGACVSAIRGSK</sequence>
<dbReference type="Proteomes" id="UP000771749">
    <property type="component" value="Unassembled WGS sequence"/>
</dbReference>
<evidence type="ECO:0000313" key="3">
    <source>
        <dbReference type="Proteomes" id="UP000771749"/>
    </source>
</evidence>
<dbReference type="EMBL" id="JADIMJ010000053">
    <property type="protein sequence ID" value="MBO8453785.1"/>
    <property type="molecule type" value="Genomic_DNA"/>
</dbReference>
<accession>A0A940DPJ6</accession>
<name>A0A940DPJ6_9BACT</name>
<keyword evidence="1" id="KW-1133">Transmembrane helix</keyword>
<keyword evidence="1" id="KW-0472">Membrane</keyword>
<feature type="transmembrane region" description="Helical" evidence="1">
    <location>
        <begin position="70"/>
        <end position="90"/>
    </location>
</feature>
<keyword evidence="1" id="KW-0812">Transmembrane</keyword>
<gene>
    <name evidence="2" type="ORF">IAC07_03555</name>
</gene>
<comment type="caution">
    <text evidence="2">The sequence shown here is derived from an EMBL/GenBank/DDBJ whole genome shotgun (WGS) entry which is preliminary data.</text>
</comment>
<organism evidence="2 3">
    <name type="scientific">Candidatus Cryptobacteroides gallistercoris</name>
    <dbReference type="NCBI Taxonomy" id="2840765"/>
    <lineage>
        <taxon>Bacteria</taxon>
        <taxon>Pseudomonadati</taxon>
        <taxon>Bacteroidota</taxon>
        <taxon>Bacteroidia</taxon>
        <taxon>Bacteroidales</taxon>
        <taxon>Candidatus Cryptobacteroides</taxon>
    </lineage>
</organism>
<dbReference type="AlphaFoldDB" id="A0A940DPJ6"/>
<reference evidence="2" key="2">
    <citation type="journal article" date="2021" name="PeerJ">
        <title>Extensive microbial diversity within the chicken gut microbiome revealed by metagenomics and culture.</title>
        <authorList>
            <person name="Gilroy R."/>
            <person name="Ravi A."/>
            <person name="Getino M."/>
            <person name="Pursley I."/>
            <person name="Horton D.L."/>
            <person name="Alikhan N.F."/>
            <person name="Baker D."/>
            <person name="Gharbi K."/>
            <person name="Hall N."/>
            <person name="Watson M."/>
            <person name="Adriaenssens E.M."/>
            <person name="Foster-Nyarko E."/>
            <person name="Jarju S."/>
            <person name="Secka A."/>
            <person name="Antonio M."/>
            <person name="Oren A."/>
            <person name="Chaudhuri R.R."/>
            <person name="La Ragione R."/>
            <person name="Hildebrand F."/>
            <person name="Pallen M.J."/>
        </authorList>
    </citation>
    <scope>NUCLEOTIDE SEQUENCE</scope>
    <source>
        <strain evidence="2">F1-3629</strain>
    </source>
</reference>
<evidence type="ECO:0000256" key="1">
    <source>
        <dbReference type="SAM" id="Phobius"/>
    </source>
</evidence>
<proteinExistence type="predicted"/>
<feature type="transmembrane region" description="Helical" evidence="1">
    <location>
        <begin position="117"/>
        <end position="138"/>
    </location>
</feature>